<proteinExistence type="predicted"/>
<dbReference type="PANTHER" id="PTHR44586:SF17">
    <property type="entry name" value="DUF295 DOMAIN-CONTAINING PROTEIN"/>
    <property type="match status" value="1"/>
</dbReference>
<feature type="region of interest" description="Disordered" evidence="1">
    <location>
        <begin position="1"/>
        <end position="52"/>
    </location>
</feature>
<reference evidence="4 5" key="1">
    <citation type="journal article" date="2010" name="Nature">
        <title>Genome sequencing and analysis of the model grass Brachypodium distachyon.</title>
        <authorList>
            <consortium name="International Brachypodium Initiative"/>
        </authorList>
    </citation>
    <scope>NUCLEOTIDE SEQUENCE [LARGE SCALE GENOMIC DNA]</scope>
    <source>
        <strain evidence="4 5">Bd21</strain>
    </source>
</reference>
<dbReference type="AlphaFoldDB" id="A0A2K2CMW9"/>
<dbReference type="STRING" id="15368.A0A2K2CMW9"/>
<dbReference type="Pfam" id="PF03478">
    <property type="entry name" value="Beta-prop_KIB1-4"/>
    <property type="match status" value="1"/>
</dbReference>
<dbReference type="InterPro" id="IPR005174">
    <property type="entry name" value="KIB1-4_b-propeller"/>
</dbReference>
<dbReference type="Gramene" id="PNT63363">
    <property type="protein sequence ID" value="PNT63363"/>
    <property type="gene ID" value="BRADI_4g14730v3"/>
</dbReference>
<evidence type="ECO:0000313" key="6">
    <source>
        <dbReference type="Proteomes" id="UP000008810"/>
    </source>
</evidence>
<evidence type="ECO:0000313" key="5">
    <source>
        <dbReference type="EnsemblPlants" id="PNT63363"/>
    </source>
</evidence>
<dbReference type="EnsemblPlants" id="PNT63363">
    <property type="protein sequence ID" value="PNT63363"/>
    <property type="gene ID" value="BRADI_4g14730v3"/>
</dbReference>
<sequence length="465" mass="50961">MARGGGLAPSPSRCSGKRRRPRPDPSLRLLQKARGGERMRARASPGARGGDTAGHGLLGILDRLWKEGHGDWTQLPPDLLTTIFGELEILDLLHSGAVCTSWHSAYSTFRRLRLPSPKQPPCLLYASAACGPDAASLHFPSTSATFRTPEPPLRFGSLQLAGSGHGWPVAADEVSNLHLLNPITGGHVALPPITEMRGVESSLDDEGDLAYTFTDFSAPAEEDPFSLPAVEARETMYHRAVLSCSPSAGSACVVLLIHMPLAELSFARVGDERWTALAECTGLQRRNFHSNAAYNAADGLFYVLSYDGSMHTLDLNGPSPVATKIIPGSKFDQPFSSYLVQTPWGDLLQAWRFRKYLSELNTTELRLYKVDAHGQKLVKVDSVGDHALFLGYNGSMCLPIKDFPWLRPNCAYITNDSFEYIMCCKSSKREIGVWSIQNQNLHNLGGTSPPWLNWPTPIWIVPSLL</sequence>
<organism evidence="4">
    <name type="scientific">Brachypodium distachyon</name>
    <name type="common">Purple false brome</name>
    <name type="synonym">Trachynia distachya</name>
    <dbReference type="NCBI Taxonomy" id="15368"/>
    <lineage>
        <taxon>Eukaryota</taxon>
        <taxon>Viridiplantae</taxon>
        <taxon>Streptophyta</taxon>
        <taxon>Embryophyta</taxon>
        <taxon>Tracheophyta</taxon>
        <taxon>Spermatophyta</taxon>
        <taxon>Magnoliopsida</taxon>
        <taxon>Liliopsida</taxon>
        <taxon>Poales</taxon>
        <taxon>Poaceae</taxon>
        <taxon>BOP clade</taxon>
        <taxon>Pooideae</taxon>
        <taxon>Stipodae</taxon>
        <taxon>Brachypodieae</taxon>
        <taxon>Brachypodium</taxon>
    </lineage>
</organism>
<dbReference type="Proteomes" id="UP000008810">
    <property type="component" value="Chromosome 4"/>
</dbReference>
<feature type="domain" description="F-box" evidence="3">
    <location>
        <begin position="72"/>
        <end position="105"/>
    </location>
</feature>
<reference evidence="4" key="2">
    <citation type="submission" date="2017-06" db="EMBL/GenBank/DDBJ databases">
        <title>WGS assembly of Brachypodium distachyon.</title>
        <authorList>
            <consortium name="The International Brachypodium Initiative"/>
            <person name="Lucas S."/>
            <person name="Harmon-Smith M."/>
            <person name="Lail K."/>
            <person name="Tice H."/>
            <person name="Grimwood J."/>
            <person name="Bruce D."/>
            <person name="Barry K."/>
            <person name="Shu S."/>
            <person name="Lindquist E."/>
            <person name="Wang M."/>
            <person name="Pitluck S."/>
            <person name="Vogel J.P."/>
            <person name="Garvin D.F."/>
            <person name="Mockler T.C."/>
            <person name="Schmutz J."/>
            <person name="Rokhsar D."/>
            <person name="Bevan M.W."/>
        </authorList>
    </citation>
    <scope>NUCLEOTIDE SEQUENCE</scope>
    <source>
        <strain evidence="4">Bd21</strain>
    </source>
</reference>
<protein>
    <recommendedName>
        <fullName evidence="7">DUF295 domain-containing protein</fullName>
    </recommendedName>
</protein>
<dbReference type="OrthoDB" id="643749at2759"/>
<reference evidence="5" key="3">
    <citation type="submission" date="2018-08" db="UniProtKB">
        <authorList>
            <consortium name="EnsemblPlants"/>
        </authorList>
    </citation>
    <scope>IDENTIFICATION</scope>
    <source>
        <strain evidence="5">cv. Bd21</strain>
    </source>
</reference>
<dbReference type="PANTHER" id="PTHR44586">
    <property type="entry name" value="F-BOX DOMAIN CONTAINING PROTEIN, EXPRESSED"/>
    <property type="match status" value="1"/>
</dbReference>
<gene>
    <name evidence="4" type="ORF">BRADI_4g14730v3</name>
</gene>
<evidence type="ECO:0000259" key="3">
    <source>
        <dbReference type="Pfam" id="PF12937"/>
    </source>
</evidence>
<dbReference type="Gene3D" id="1.20.1280.50">
    <property type="match status" value="1"/>
</dbReference>
<dbReference type="Pfam" id="PF12937">
    <property type="entry name" value="F-box-like"/>
    <property type="match status" value="1"/>
</dbReference>
<evidence type="ECO:0000313" key="4">
    <source>
        <dbReference type="EMBL" id="PNT63363.1"/>
    </source>
</evidence>
<evidence type="ECO:0000259" key="2">
    <source>
        <dbReference type="Pfam" id="PF03478"/>
    </source>
</evidence>
<feature type="domain" description="KIB1-4 beta-propeller" evidence="2">
    <location>
        <begin position="144"/>
        <end position="434"/>
    </location>
</feature>
<dbReference type="SUPFAM" id="SSF81383">
    <property type="entry name" value="F-box domain"/>
    <property type="match status" value="1"/>
</dbReference>
<dbReference type="InParanoid" id="A0A2K2CMW9"/>
<dbReference type="EMBL" id="CM000883">
    <property type="protein sequence ID" value="PNT63363.1"/>
    <property type="molecule type" value="Genomic_DNA"/>
</dbReference>
<evidence type="ECO:0000256" key="1">
    <source>
        <dbReference type="SAM" id="MobiDB-lite"/>
    </source>
</evidence>
<dbReference type="ExpressionAtlas" id="A0A2K2CMW9">
    <property type="expression patterns" value="baseline"/>
</dbReference>
<dbReference type="InterPro" id="IPR001810">
    <property type="entry name" value="F-box_dom"/>
</dbReference>
<dbReference type="InterPro" id="IPR036047">
    <property type="entry name" value="F-box-like_dom_sf"/>
</dbReference>
<keyword evidence="6" id="KW-1185">Reference proteome</keyword>
<accession>A0A2K2CMW9</accession>
<evidence type="ECO:0008006" key="7">
    <source>
        <dbReference type="Google" id="ProtNLM"/>
    </source>
</evidence>
<name>A0A2K2CMW9_BRADI</name>